<feature type="active site" description="Proton acceptor" evidence="15">
    <location>
        <position position="520"/>
    </location>
</feature>
<feature type="modified residue" description="N6-carboxylysine" evidence="15">
    <location>
        <position position="124"/>
    </location>
</feature>
<dbReference type="GO" id="GO:0009099">
    <property type="term" value="P:L-valine biosynthetic process"/>
    <property type="evidence" value="ECO:0007669"/>
    <property type="project" value="UniProtKB-UniRule"/>
</dbReference>
<evidence type="ECO:0000256" key="3">
    <source>
        <dbReference type="ARBA" id="ARBA00022605"/>
    </source>
</evidence>
<comment type="cofactor">
    <cofactor evidence="15">
        <name>[2Fe-2S] cluster</name>
        <dbReference type="ChEBI" id="CHEBI:190135"/>
    </cofactor>
    <text evidence="15">Binds 1 [2Fe-2S] cluster per subunit. This cluster acts as a Lewis acid cofactor.</text>
</comment>
<evidence type="ECO:0000313" key="18">
    <source>
        <dbReference type="EMBL" id="OAM30892.1"/>
    </source>
</evidence>
<dbReference type="Gene3D" id="3.50.30.80">
    <property type="entry name" value="IlvD/EDD C-terminal domain-like"/>
    <property type="match status" value="1"/>
</dbReference>
<dbReference type="GO" id="GO:0000287">
    <property type="term" value="F:magnesium ion binding"/>
    <property type="evidence" value="ECO:0007669"/>
    <property type="project" value="UniProtKB-UniRule"/>
</dbReference>
<dbReference type="PROSITE" id="PS00886">
    <property type="entry name" value="ILVD_EDD_1"/>
    <property type="match status" value="1"/>
</dbReference>
<dbReference type="EC" id="4.2.1.9" evidence="14 15"/>
<evidence type="ECO:0000256" key="14">
    <source>
        <dbReference type="ARBA" id="ARBA00029490"/>
    </source>
</evidence>
<dbReference type="STRING" id="1795827.A7P95_02540"/>
<dbReference type="InterPro" id="IPR004404">
    <property type="entry name" value="DihydroxyA_deHydtase"/>
</dbReference>
<evidence type="ECO:0000259" key="17">
    <source>
        <dbReference type="Pfam" id="PF24877"/>
    </source>
</evidence>
<keyword evidence="4 15" id="KW-0001">2Fe-2S</keyword>
<organism evidence="18 19">
    <name type="scientific">Eikenella longinqua</name>
    <dbReference type="NCBI Taxonomy" id="1795827"/>
    <lineage>
        <taxon>Bacteria</taxon>
        <taxon>Pseudomonadati</taxon>
        <taxon>Pseudomonadota</taxon>
        <taxon>Betaproteobacteria</taxon>
        <taxon>Neisseriales</taxon>
        <taxon>Neisseriaceae</taxon>
        <taxon>Eikenella</taxon>
    </lineage>
</organism>
<evidence type="ECO:0000256" key="10">
    <source>
        <dbReference type="ARBA" id="ARBA00023304"/>
    </source>
</evidence>
<evidence type="ECO:0000256" key="8">
    <source>
        <dbReference type="ARBA" id="ARBA00023014"/>
    </source>
</evidence>
<evidence type="ECO:0000256" key="6">
    <source>
        <dbReference type="ARBA" id="ARBA00022842"/>
    </source>
</evidence>
<comment type="subunit">
    <text evidence="15">Homodimer.</text>
</comment>
<dbReference type="Proteomes" id="UP000077885">
    <property type="component" value="Unassembled WGS sequence"/>
</dbReference>
<evidence type="ECO:0000256" key="9">
    <source>
        <dbReference type="ARBA" id="ARBA00023239"/>
    </source>
</evidence>
<evidence type="ECO:0000256" key="4">
    <source>
        <dbReference type="ARBA" id="ARBA00022714"/>
    </source>
</evidence>
<feature type="binding site" evidence="15">
    <location>
        <position position="81"/>
    </location>
    <ligand>
        <name>Mg(2+)</name>
        <dbReference type="ChEBI" id="CHEBI:18420"/>
    </ligand>
</feature>
<feature type="domain" description="Dihydroxy-acid/6-phosphogluconate dehydratase C-terminal" evidence="17">
    <location>
        <begin position="411"/>
        <end position="610"/>
    </location>
</feature>
<dbReference type="Pfam" id="PF00920">
    <property type="entry name" value="ILVD_EDD_N"/>
    <property type="match status" value="1"/>
</dbReference>
<dbReference type="NCBIfam" id="NF009103">
    <property type="entry name" value="PRK12448.1"/>
    <property type="match status" value="1"/>
</dbReference>
<dbReference type="InterPro" id="IPR042096">
    <property type="entry name" value="Dihydro-acid_dehy_C"/>
</dbReference>
<sequence>MPDYRSKTSTHGRNMAGARSLWRATGVKDEDFGKPIIAIANSFTQFVPGHVHLHNMGQLVAREIEKAGAIAKEFNTIAIDDGIAMGHSGMLYSLPSRDLIADSVEYMVNAHCADALVCISNCDKITPGMLMAAMRLNIPTIFVSGGPMEAGRVVGAINIAADRRLDLIDAMIDAADDNVSDAAVSEIEQNACPTCGSCSGMFTANSMNCLTEVLGLSLPGNGSLVATHAGRKELFLEAGRMIVDITRRYYEQNDHTVLPRSIATKAAFENAMNLDIAMGGSTNTILHLLAVAQEAGVDFKMADIDRLSRVVPCLCKTAPNNYDYYMEDVHRAGGIMAILKQLDQIGKLDTRVSTIHSGSLKEAIQRWDIENPANTEAIERFKAAPGGIRTTQAFSQNRQWKTLDLDRANGCIRDAAHAYSQDGGLAVLFGNIAERGCVVKTAGVDESIWQFTGRARVFESQEAAVEGILGNQIVAGDIVIIRYEGPKGGPGMQEMLYPTSYLKSKGLGKACALLTDGRFSGGTSGLSIGHASPEAAEGGAIGLVHEGDTIEIDIPNRRIHLAISDEELARRRAEMEARGSQAWKPENRDRHVSQALRAYGLMATSADRGAVRDVSQIER</sequence>
<evidence type="ECO:0000256" key="5">
    <source>
        <dbReference type="ARBA" id="ARBA00022723"/>
    </source>
</evidence>
<keyword evidence="10 15" id="KW-0100">Branched-chain amino acid biosynthesis</keyword>
<feature type="domain" description="Dihydroxy-acid/6-phosphogluconate dehydratase N-terminal" evidence="16">
    <location>
        <begin position="34"/>
        <end position="362"/>
    </location>
</feature>
<dbReference type="SUPFAM" id="SSF52016">
    <property type="entry name" value="LeuD/IlvD-like"/>
    <property type="match status" value="1"/>
</dbReference>
<comment type="function">
    <text evidence="15">Functions in the biosynthesis of branched-chain amino acids. Catalyzes the dehydration of (2R,3R)-2,3-dihydroxy-3-methylpentanoate (2,3-dihydroxy-3-methylvalerate) into 2-oxo-3-methylpentanoate (2-oxo-3-methylvalerate) and of (2R)-2,3-dihydroxy-3-methylbutanoate (2,3-dihydroxyisovalerate) into 2-oxo-3-methylbutanoate (2-oxoisovalerate), the penultimate precursor to L-isoleucine and L-valine, respectively.</text>
</comment>
<evidence type="ECO:0000313" key="19">
    <source>
        <dbReference type="Proteomes" id="UP000077885"/>
    </source>
</evidence>
<keyword evidence="8 15" id="KW-0411">Iron-sulfur</keyword>
<feature type="binding site" evidence="15">
    <location>
        <position position="123"/>
    </location>
    <ligand>
        <name>Mg(2+)</name>
        <dbReference type="ChEBI" id="CHEBI:18420"/>
    </ligand>
</feature>
<dbReference type="RefSeq" id="WP_067590674.1">
    <property type="nucleotide sequence ID" value="NZ_LXSL01000012.1"/>
</dbReference>
<protein>
    <recommendedName>
        <fullName evidence="14 15">Dihydroxy-acid dehydratase</fullName>
        <shortName evidence="15">DAD</shortName>
        <ecNumber evidence="14 15">4.2.1.9</ecNumber>
    </recommendedName>
</protein>
<dbReference type="InterPro" id="IPR020558">
    <property type="entry name" value="DiOHA_6PGluconate_deHydtase_CS"/>
</dbReference>
<dbReference type="HAMAP" id="MF_00012">
    <property type="entry name" value="IlvD"/>
    <property type="match status" value="1"/>
</dbReference>
<keyword evidence="6 15" id="KW-0460">Magnesium</keyword>
<dbReference type="SUPFAM" id="SSF143975">
    <property type="entry name" value="IlvD/EDD N-terminal domain-like"/>
    <property type="match status" value="1"/>
</dbReference>
<comment type="similarity">
    <text evidence="2 15">Belongs to the IlvD/Edd family.</text>
</comment>
<comment type="pathway">
    <text evidence="13 15">Amino-acid biosynthesis; L-isoleucine biosynthesis; L-isoleucine from 2-oxobutanoate: step 3/4.</text>
</comment>
<keyword evidence="19" id="KW-1185">Reference proteome</keyword>
<keyword evidence="5 15" id="KW-0479">Metal-binding</keyword>
<name>A0A1A9S235_9NEIS</name>
<dbReference type="UniPathway" id="UPA00049">
    <property type="reaction ID" value="UER00061"/>
</dbReference>
<dbReference type="GO" id="GO:0004160">
    <property type="term" value="F:dihydroxy-acid dehydratase activity"/>
    <property type="evidence" value="ECO:0007669"/>
    <property type="project" value="UniProtKB-UniRule"/>
</dbReference>
<dbReference type="InterPro" id="IPR000581">
    <property type="entry name" value="ILV_EDD_N"/>
</dbReference>
<dbReference type="PANTHER" id="PTHR43661">
    <property type="entry name" value="D-XYLONATE DEHYDRATASE"/>
    <property type="match status" value="1"/>
</dbReference>
<keyword evidence="9 15" id="KW-0456">Lyase</keyword>
<dbReference type="InterPro" id="IPR037237">
    <property type="entry name" value="IlvD/EDD_N"/>
</dbReference>
<dbReference type="InterPro" id="IPR056740">
    <property type="entry name" value="ILV_EDD_C"/>
</dbReference>
<comment type="caution">
    <text evidence="15">Lacks conserved residue(s) required for the propagation of feature annotation.</text>
</comment>
<gene>
    <name evidence="15" type="primary">ilvD</name>
    <name evidence="18" type="ORF">A7P95_02540</name>
</gene>
<proteinExistence type="inferred from homology"/>
<dbReference type="GO" id="GO:0005829">
    <property type="term" value="C:cytosol"/>
    <property type="evidence" value="ECO:0007669"/>
    <property type="project" value="TreeGrafter"/>
</dbReference>
<dbReference type="PROSITE" id="PS00887">
    <property type="entry name" value="ILVD_EDD_2"/>
    <property type="match status" value="1"/>
</dbReference>
<feature type="binding site" evidence="15">
    <location>
        <position position="494"/>
    </location>
    <ligand>
        <name>Mg(2+)</name>
        <dbReference type="ChEBI" id="CHEBI:18420"/>
    </ligand>
</feature>
<evidence type="ECO:0000259" key="16">
    <source>
        <dbReference type="Pfam" id="PF00920"/>
    </source>
</evidence>
<comment type="catalytic activity">
    <reaction evidence="15">
        <text>(2R,3R)-2,3-dihydroxy-3-methylpentanoate = (S)-3-methyl-2-oxopentanoate + H2O</text>
        <dbReference type="Rhea" id="RHEA:27694"/>
        <dbReference type="ChEBI" id="CHEBI:15377"/>
        <dbReference type="ChEBI" id="CHEBI:35146"/>
        <dbReference type="ChEBI" id="CHEBI:49258"/>
        <dbReference type="EC" id="4.2.1.9"/>
    </reaction>
</comment>
<evidence type="ECO:0000256" key="1">
    <source>
        <dbReference type="ARBA" id="ARBA00001946"/>
    </source>
</evidence>
<reference evidence="19" key="1">
    <citation type="submission" date="2016-05" db="EMBL/GenBank/DDBJ databases">
        <title>Draft genome of Corynebacterium afermentans subsp. afermentans LCDC 88199T.</title>
        <authorList>
            <person name="Bernier A.-M."/>
            <person name="Bernard K."/>
        </authorList>
    </citation>
    <scope>NUCLEOTIDE SEQUENCE [LARGE SCALE GENOMIC DNA]</scope>
    <source>
        <strain evidence="19">NML02-A-017</strain>
    </source>
</reference>
<evidence type="ECO:0000256" key="2">
    <source>
        <dbReference type="ARBA" id="ARBA00006486"/>
    </source>
</evidence>
<evidence type="ECO:0000256" key="11">
    <source>
        <dbReference type="ARBA" id="ARBA00029304"/>
    </source>
</evidence>
<evidence type="ECO:0000256" key="7">
    <source>
        <dbReference type="ARBA" id="ARBA00023004"/>
    </source>
</evidence>
<comment type="caution">
    <text evidence="18">The sequence shown here is derived from an EMBL/GenBank/DDBJ whole genome shotgun (WGS) entry which is preliminary data.</text>
</comment>
<dbReference type="UniPathway" id="UPA00047">
    <property type="reaction ID" value="UER00057"/>
</dbReference>
<accession>A0A1A9S235</accession>
<comment type="cofactor">
    <cofactor evidence="1 15">
        <name>Mg(2+)</name>
        <dbReference type="ChEBI" id="CHEBI:18420"/>
    </cofactor>
</comment>
<dbReference type="OrthoDB" id="9807077at2"/>
<dbReference type="GO" id="GO:0009097">
    <property type="term" value="P:isoleucine biosynthetic process"/>
    <property type="evidence" value="ECO:0007669"/>
    <property type="project" value="UniProtKB-UniRule"/>
</dbReference>
<comment type="pathway">
    <text evidence="12 15">Amino-acid biosynthesis; L-valine biosynthesis; L-valine from pyruvate: step 3/4.</text>
</comment>
<comment type="catalytic activity">
    <reaction evidence="11">
        <text>(2R)-2,3-dihydroxy-3-methylbutanoate = 3-methyl-2-oxobutanoate + H2O</text>
        <dbReference type="Rhea" id="RHEA:24809"/>
        <dbReference type="ChEBI" id="CHEBI:11851"/>
        <dbReference type="ChEBI" id="CHEBI:15377"/>
        <dbReference type="ChEBI" id="CHEBI:49072"/>
        <dbReference type="EC" id="4.2.1.9"/>
    </reaction>
    <physiologicalReaction direction="left-to-right" evidence="11">
        <dbReference type="Rhea" id="RHEA:24810"/>
    </physiologicalReaction>
</comment>
<keyword evidence="7 15" id="KW-0408">Iron</keyword>
<evidence type="ECO:0000256" key="12">
    <source>
        <dbReference type="ARBA" id="ARBA00029436"/>
    </source>
</evidence>
<evidence type="ECO:0000256" key="13">
    <source>
        <dbReference type="ARBA" id="ARBA00029437"/>
    </source>
</evidence>
<dbReference type="Pfam" id="PF24877">
    <property type="entry name" value="ILV_EDD_C"/>
    <property type="match status" value="1"/>
</dbReference>
<dbReference type="EMBL" id="LXSL01000012">
    <property type="protein sequence ID" value="OAM30892.1"/>
    <property type="molecule type" value="Genomic_DNA"/>
</dbReference>
<dbReference type="AlphaFoldDB" id="A0A1A9S235"/>
<feature type="binding site" description="via carbamate group" evidence="15">
    <location>
        <position position="124"/>
    </location>
    <ligand>
        <name>Mg(2+)</name>
        <dbReference type="ChEBI" id="CHEBI:18420"/>
    </ligand>
</feature>
<dbReference type="PANTHER" id="PTHR43661:SF3">
    <property type="entry name" value="D-XYLONATE DEHYDRATASE YAGF-RELATED"/>
    <property type="match status" value="1"/>
</dbReference>
<dbReference type="NCBIfam" id="TIGR00110">
    <property type="entry name" value="ilvD"/>
    <property type="match status" value="1"/>
</dbReference>
<dbReference type="FunFam" id="3.50.30.80:FF:000001">
    <property type="entry name" value="Dihydroxy-acid dehydratase"/>
    <property type="match status" value="1"/>
</dbReference>
<evidence type="ECO:0000256" key="15">
    <source>
        <dbReference type="HAMAP-Rule" id="MF_00012"/>
    </source>
</evidence>
<keyword evidence="3 15" id="KW-0028">Amino-acid biosynthesis</keyword>
<dbReference type="GO" id="GO:0051537">
    <property type="term" value="F:2 iron, 2 sulfur cluster binding"/>
    <property type="evidence" value="ECO:0007669"/>
    <property type="project" value="UniProtKB-UniRule"/>
</dbReference>